<gene>
    <name evidence="4" type="ORF">BEMITA_LOCUS11627</name>
</gene>
<accession>A0A9P0CD86</accession>
<organism evidence="4 5">
    <name type="scientific">Bemisia tabaci</name>
    <name type="common">Sweetpotato whitefly</name>
    <name type="synonym">Aleurodes tabaci</name>
    <dbReference type="NCBI Taxonomy" id="7038"/>
    <lineage>
        <taxon>Eukaryota</taxon>
        <taxon>Metazoa</taxon>
        <taxon>Ecdysozoa</taxon>
        <taxon>Arthropoda</taxon>
        <taxon>Hexapoda</taxon>
        <taxon>Insecta</taxon>
        <taxon>Pterygota</taxon>
        <taxon>Neoptera</taxon>
        <taxon>Paraneoptera</taxon>
        <taxon>Hemiptera</taxon>
        <taxon>Sternorrhyncha</taxon>
        <taxon>Aleyrodoidea</taxon>
        <taxon>Aleyrodidae</taxon>
        <taxon>Aleyrodinae</taxon>
        <taxon>Bemisia</taxon>
    </lineage>
</organism>
<dbReference type="InterPro" id="IPR008984">
    <property type="entry name" value="SMAD_FHA_dom_sf"/>
</dbReference>
<evidence type="ECO:0000259" key="3">
    <source>
        <dbReference type="PROSITE" id="PS50003"/>
    </source>
</evidence>
<dbReference type="InterPro" id="IPR052212">
    <property type="entry name" value="PH-like_domain"/>
</dbReference>
<evidence type="ECO:0000256" key="1">
    <source>
        <dbReference type="SAM" id="Coils"/>
    </source>
</evidence>
<feature type="region of interest" description="Disordered" evidence="2">
    <location>
        <begin position="362"/>
        <end position="410"/>
    </location>
</feature>
<dbReference type="Pfam" id="PF00169">
    <property type="entry name" value="PH"/>
    <property type="match status" value="1"/>
</dbReference>
<dbReference type="Gene3D" id="2.30.29.30">
    <property type="entry name" value="Pleckstrin-homology domain (PH domain)/Phosphotyrosine-binding domain (PTB)"/>
    <property type="match status" value="1"/>
</dbReference>
<keyword evidence="1" id="KW-0175">Coiled coil</keyword>
<feature type="region of interest" description="Disordered" evidence="2">
    <location>
        <begin position="431"/>
        <end position="459"/>
    </location>
</feature>
<evidence type="ECO:0000313" key="5">
    <source>
        <dbReference type="Proteomes" id="UP001152759"/>
    </source>
</evidence>
<evidence type="ECO:0000313" key="4">
    <source>
        <dbReference type="EMBL" id="CAH0775412.1"/>
    </source>
</evidence>
<protein>
    <recommendedName>
        <fullName evidence="3">PH domain-containing protein</fullName>
    </recommendedName>
</protein>
<feature type="compositionally biased region" description="Polar residues" evidence="2">
    <location>
        <begin position="1058"/>
        <end position="1067"/>
    </location>
</feature>
<reference evidence="4" key="1">
    <citation type="submission" date="2021-12" db="EMBL/GenBank/DDBJ databases">
        <authorList>
            <person name="King R."/>
        </authorList>
    </citation>
    <scope>NUCLEOTIDE SEQUENCE</scope>
</reference>
<dbReference type="InterPro" id="IPR011993">
    <property type="entry name" value="PH-like_dom_sf"/>
</dbReference>
<dbReference type="InterPro" id="IPR001849">
    <property type="entry name" value="PH_domain"/>
</dbReference>
<dbReference type="PANTHER" id="PTHR12156:SF5">
    <property type="entry name" value="FI18040P1"/>
    <property type="match status" value="1"/>
</dbReference>
<dbReference type="AlphaFoldDB" id="A0A9P0CD86"/>
<dbReference type="SMART" id="SM00233">
    <property type="entry name" value="PH"/>
    <property type="match status" value="1"/>
</dbReference>
<dbReference type="SUPFAM" id="SSF50729">
    <property type="entry name" value="PH domain-like"/>
    <property type="match status" value="1"/>
</dbReference>
<dbReference type="SUPFAM" id="SSF49879">
    <property type="entry name" value="SMAD/FHA domain"/>
    <property type="match status" value="1"/>
</dbReference>
<feature type="compositionally biased region" description="Polar residues" evidence="2">
    <location>
        <begin position="386"/>
        <end position="401"/>
    </location>
</feature>
<feature type="coiled-coil region" evidence="1">
    <location>
        <begin position="714"/>
        <end position="823"/>
    </location>
</feature>
<proteinExistence type="predicted"/>
<dbReference type="Gene3D" id="2.60.200.20">
    <property type="match status" value="1"/>
</dbReference>
<dbReference type="PROSITE" id="PS50003">
    <property type="entry name" value="PH_DOMAIN"/>
    <property type="match status" value="1"/>
</dbReference>
<dbReference type="Proteomes" id="UP001152759">
    <property type="component" value="Chromosome 7"/>
</dbReference>
<feature type="region of interest" description="Disordered" evidence="2">
    <location>
        <begin position="1047"/>
        <end position="1069"/>
    </location>
</feature>
<dbReference type="EMBL" id="OU963868">
    <property type="protein sequence ID" value="CAH0775412.1"/>
    <property type="molecule type" value="Genomic_DNA"/>
</dbReference>
<feature type="compositionally biased region" description="Polar residues" evidence="2">
    <location>
        <begin position="435"/>
        <end position="450"/>
    </location>
</feature>
<feature type="region of interest" description="Disordered" evidence="2">
    <location>
        <begin position="913"/>
        <end position="940"/>
    </location>
</feature>
<evidence type="ECO:0000256" key="2">
    <source>
        <dbReference type="SAM" id="MobiDB-lite"/>
    </source>
</evidence>
<name>A0A9P0CD86_BEMTA</name>
<feature type="domain" description="PH" evidence="3">
    <location>
        <begin position="1158"/>
        <end position="1260"/>
    </location>
</feature>
<sequence length="1269" mass="142978">MSGVGVGVGSVEMSPHLVSLNPPCKLYPLPEAGCVSVGSGSGVDVAIPREAGGGGGGAGDLGSYCILENRNGIVTLTPFAEDTRVNGRAVQQTVRLEPGSTIAVGQSGLFKFNYPLLSNMMKSSMQSNSFGLNQFNDSKKEKVQSTFNVTPVDKYISPKCFPRGSVTVNSPADAVFGQNSPINHISKLNKSPAANDNCSKLNNSVIYQNINCSYQSSKVNNSDLPPSLVNGSGHPGEYVPKSQNILGGGEPIRGKVLSLPSASFDRNPTYSAHKSGVVSPVHSMVQSKASYEEDLSSYHPYCSQSSYPYSCSGSGPCSQYNYDLELNKQLDEQLSIQAAEKKQLDEILSVFADYEKKTLEQSAKPHHNRIITNGSLPRDKHLGSPNGLSEYSRDTSFNFDGSSPKDDKYSKTAHFDFEKRNNLEVSDTTRRSCESIISQPNSPRTRIKTTVSRKDTSPSEEFCLEQLETRIASLSELGPNAASSPKPHYTTYNGLNHYTRDGSNNLSTFKMQLDKQSTIPNSTVNSFSPSLHKKLQNGNIKKSNIDIMSRSYTEQSVRNDLNGVNSLSRSFSNERLTSVPHNLTNGDVNRNDLVSALQADVKKLKDKTIYQNVPNQKRCVQDGFEEEKRKIDNLVYELNKLVNQPSKTPSFSPSKPEMSVPKEKSKFILPLDEIDSAITAQRRSLDFDKDTLRNERQSMLKDLVGFKSKVLEIRQQEDEILREMEMECALLEGEYKSETGVIKAEEESLRVLQEKLLNIEKEIEKCTAQQAESKRKLEEEQKSLNELEEKVFNCDVVEQDELMQSYKLKQENLEYEKKNFEDSEFLLLEEEADLLSKREEYQRELNDRTTKLHTHKLRVAQLGLQQKQVLSNAADESKQLESLLIAYLNNIKETRNRIRELDIKLGDVNHCETPSKSILKQSPESSESDDDLDKQLKQQSMDDLNRISKITLGTPIMESNQSNSLGRRTVALLREIEKNRQLVLAKQGSLVIEEERKRVLELKQRVQTEVHAQWEERKQRENNCNSLNSIASEESSLTSSDILSESVINEDGGKTNDKSNSNNSPKILNSVPCKEFKSKSYLTELEDGTGSRQWSEVSSCVSEEQLSTLSRQTRPRRNVQRPLTRYLPFRSGETLDLRQHIISAGHQVELCQHITLDSTSCRGYLQKMTSRFHNWNKRWFLFDRTTRVFSYYSDSSEKKLRGVTHFPAIEEVYVDHLNSVKSPHPNLTFVVKTKGRTYYLMARTPESMRIWVDVIFTGAEGYQEYFDNT</sequence>
<dbReference type="PANTHER" id="PTHR12156">
    <property type="entry name" value="PLECKSTRIN HOMOLOGY-LIKE DOMAIN, FAMILY B, MEMBER 3"/>
    <property type="match status" value="1"/>
</dbReference>
<feature type="coiled-coil region" evidence="1">
    <location>
        <begin position="877"/>
        <end position="904"/>
    </location>
</feature>
<keyword evidence="5" id="KW-1185">Reference proteome</keyword>